<evidence type="ECO:0000313" key="1">
    <source>
        <dbReference type="EMBL" id="QBK86453.1"/>
    </source>
</evidence>
<organism evidence="1">
    <name type="scientific">Marseillevirus LCMAC102</name>
    <dbReference type="NCBI Taxonomy" id="2506603"/>
    <lineage>
        <taxon>Viruses</taxon>
        <taxon>Varidnaviria</taxon>
        <taxon>Bamfordvirae</taxon>
        <taxon>Nucleocytoviricota</taxon>
        <taxon>Megaviricetes</taxon>
        <taxon>Pimascovirales</taxon>
        <taxon>Pimascovirales incertae sedis</taxon>
        <taxon>Marseilleviridae</taxon>
    </lineage>
</organism>
<reference evidence="1" key="1">
    <citation type="journal article" date="2019" name="MBio">
        <title>Virus Genomes from Deep Sea Sediments Expand the Ocean Megavirome and Support Independent Origins of Viral Gigantism.</title>
        <authorList>
            <person name="Backstrom D."/>
            <person name="Yutin N."/>
            <person name="Jorgensen S.L."/>
            <person name="Dharamshi J."/>
            <person name="Homa F."/>
            <person name="Zaremba-Niedwiedzka K."/>
            <person name="Spang A."/>
            <person name="Wolf Y.I."/>
            <person name="Koonin E.V."/>
            <person name="Ettema T.J."/>
        </authorList>
    </citation>
    <scope>NUCLEOTIDE SEQUENCE</scope>
</reference>
<sequence length="82" mass="9437">MREWICKDLLKNSDLILVNMPHDIGNGGVFGIFLGDVDFGEYKELPLFKKFDKKEVDERLAKLNLAQKNAYHFIPNDCNCCS</sequence>
<gene>
    <name evidence="1" type="ORF">LCMAC102_02480</name>
</gene>
<dbReference type="EMBL" id="MK500334">
    <property type="protein sequence ID" value="QBK86453.1"/>
    <property type="molecule type" value="Genomic_DNA"/>
</dbReference>
<protein>
    <submittedName>
        <fullName evidence="1">Uncharacterized protein</fullName>
    </submittedName>
</protein>
<name>A0A481YT45_9VIRU</name>
<accession>A0A481YT45</accession>
<proteinExistence type="predicted"/>